<organism evidence="3 4">
    <name type="scientific">Mytilus coruscus</name>
    <name type="common">Sea mussel</name>
    <dbReference type="NCBI Taxonomy" id="42192"/>
    <lineage>
        <taxon>Eukaryota</taxon>
        <taxon>Metazoa</taxon>
        <taxon>Spiralia</taxon>
        <taxon>Lophotrochozoa</taxon>
        <taxon>Mollusca</taxon>
        <taxon>Bivalvia</taxon>
        <taxon>Autobranchia</taxon>
        <taxon>Pteriomorphia</taxon>
        <taxon>Mytilida</taxon>
        <taxon>Mytiloidea</taxon>
        <taxon>Mytilidae</taxon>
        <taxon>Mytilinae</taxon>
        <taxon>Mytilus</taxon>
    </lineage>
</organism>
<dbReference type="PANTHER" id="PTHR24043">
    <property type="entry name" value="SCAVENGER RECEPTOR CLASS F"/>
    <property type="match status" value="1"/>
</dbReference>
<evidence type="ECO:0008006" key="5">
    <source>
        <dbReference type="Google" id="ProtNLM"/>
    </source>
</evidence>
<keyword evidence="4" id="KW-1185">Reference proteome</keyword>
<keyword evidence="2" id="KW-0812">Transmembrane</keyword>
<dbReference type="PANTHER" id="PTHR24043:SF8">
    <property type="entry name" value="EGF-LIKE DOMAIN-CONTAINING PROTEIN"/>
    <property type="match status" value="1"/>
</dbReference>
<evidence type="ECO:0000313" key="4">
    <source>
        <dbReference type="Proteomes" id="UP000507470"/>
    </source>
</evidence>
<gene>
    <name evidence="3" type="ORF">MCOR_30776</name>
</gene>
<dbReference type="Proteomes" id="UP000507470">
    <property type="component" value="Unassembled WGS sequence"/>
</dbReference>
<keyword evidence="2" id="KW-0472">Membrane</keyword>
<feature type="transmembrane region" description="Helical" evidence="2">
    <location>
        <begin position="547"/>
        <end position="567"/>
    </location>
</feature>
<proteinExistence type="predicted"/>
<sequence>MHLIFHQRYIVTVLYLSGIFDAVDIYEIRCPGRSEQKLLLYRCPDPIQFHCLLIAADEVYKWECRNREWVTKGNYPVRRGFRQYIDYESCPVDRYQPFLFWSNEDHQCQIVKSLCSEEGQVQYDNGTTTSDKGCGCDYTRGYDFLVPPKNKCFCVSSEEDCSCLQKSCKETHRHNADNNCVKLEIKETDTVSMTVHKRKDIKEEYNSTTQISRFRNTIHIKSEGRLFFGIAVFLIIVTIMFGLMVIISIAFCRLGQHEKRDTVLSKIDSVKRGKQLILSDIIILHSDEDYYNVRAIYKGHLTLIANDFHYYDVTIESFKDVFPSTEKIPFQEVIKHCKFLFFYVSGISFPSKVAMYGLNEKEINSVLNLPQKHTDYPSIKTVCACERSNLSFSEIDLDYYNYKKEKIIRESYRETFKLILNIIKNGDGTHSITCCQGHFYDQADDRCTVCPAGTFGENCKHKCTPNSYGIKCQFTCNCMDGERCDEARGCVSVQPQECQSGKYLANCSDECQSNFQDIRCQSNCNCTSKDSCEKVKACFRKKKITDMVVILTIGVSSVVFVLSFIVVTKCLKLRIARTVDRRGAEVSSEYVVMDNNERHRFYPLISNADININMVQHAEYSLYDVIDDTSIHTNKHNFNVHIPVNEYQNTSTLSEMSNQSFLNDGKGNQHVYDTPHHDVHDIHLCDRLNDIQRPNLVHPPDGNSAYSLQRSHGGLYSLKFL</sequence>
<accession>A0A6J8CMX3</accession>
<dbReference type="OrthoDB" id="6129274at2759"/>
<dbReference type="GO" id="GO:0005044">
    <property type="term" value="F:scavenger receptor activity"/>
    <property type="evidence" value="ECO:0007669"/>
    <property type="project" value="InterPro"/>
</dbReference>
<protein>
    <recommendedName>
        <fullName evidence="5">MEGF10_11</fullName>
    </recommendedName>
</protein>
<evidence type="ECO:0000256" key="2">
    <source>
        <dbReference type="SAM" id="Phobius"/>
    </source>
</evidence>
<reference evidence="3 4" key="1">
    <citation type="submission" date="2020-06" db="EMBL/GenBank/DDBJ databases">
        <authorList>
            <person name="Li R."/>
            <person name="Bekaert M."/>
        </authorList>
    </citation>
    <scope>NUCLEOTIDE SEQUENCE [LARGE SCALE GENOMIC DNA]</scope>
    <source>
        <strain evidence="4">wild</strain>
    </source>
</reference>
<feature type="transmembrane region" description="Helical" evidence="2">
    <location>
        <begin position="226"/>
        <end position="251"/>
    </location>
</feature>
<evidence type="ECO:0000256" key="1">
    <source>
        <dbReference type="ARBA" id="ARBA00022536"/>
    </source>
</evidence>
<dbReference type="EMBL" id="CACVKT020005606">
    <property type="protein sequence ID" value="CAC5396180.1"/>
    <property type="molecule type" value="Genomic_DNA"/>
</dbReference>
<evidence type="ECO:0000313" key="3">
    <source>
        <dbReference type="EMBL" id="CAC5396180.1"/>
    </source>
</evidence>
<dbReference type="InterPro" id="IPR042635">
    <property type="entry name" value="MEGF10/SREC1/2-like"/>
</dbReference>
<dbReference type="AlphaFoldDB" id="A0A6J8CMX3"/>
<dbReference type="Gene3D" id="2.170.300.10">
    <property type="entry name" value="Tie2 ligand-binding domain superfamily"/>
    <property type="match status" value="1"/>
</dbReference>
<keyword evidence="1" id="KW-0245">EGF-like domain</keyword>
<name>A0A6J8CMX3_MYTCO</name>
<keyword evidence="2" id="KW-1133">Transmembrane helix</keyword>